<keyword evidence="1" id="KW-0472">Membrane</keyword>
<name>A0ABR7Y914_9SPHI</name>
<gene>
    <name evidence="2" type="ORF">H8B17_19670</name>
</gene>
<keyword evidence="1" id="KW-0812">Transmembrane</keyword>
<accession>A0ABR7Y914</accession>
<evidence type="ECO:0000313" key="3">
    <source>
        <dbReference type="Proteomes" id="UP000606494"/>
    </source>
</evidence>
<evidence type="ECO:0008006" key="4">
    <source>
        <dbReference type="Google" id="ProtNLM"/>
    </source>
</evidence>
<reference evidence="2 3" key="1">
    <citation type="submission" date="2020-08" db="EMBL/GenBank/DDBJ databases">
        <title>Sphingobacterium sp. DN00404 isolated from aquaculture water.</title>
        <authorList>
            <person name="Zhang M."/>
        </authorList>
    </citation>
    <scope>NUCLEOTIDE SEQUENCE [LARGE SCALE GENOMIC DNA]</scope>
    <source>
        <strain evidence="2 3">KCTC 32294</strain>
    </source>
</reference>
<evidence type="ECO:0000256" key="1">
    <source>
        <dbReference type="SAM" id="Phobius"/>
    </source>
</evidence>
<keyword evidence="1" id="KW-1133">Transmembrane helix</keyword>
<keyword evidence="3" id="KW-1185">Reference proteome</keyword>
<dbReference type="RefSeq" id="WP_190310949.1">
    <property type="nucleotide sequence ID" value="NZ_JACNYK010000008.1"/>
</dbReference>
<dbReference type="Proteomes" id="UP000606494">
    <property type="component" value="Unassembled WGS sequence"/>
</dbReference>
<feature type="transmembrane region" description="Helical" evidence="1">
    <location>
        <begin position="7"/>
        <end position="26"/>
    </location>
</feature>
<comment type="caution">
    <text evidence="2">The sequence shown here is derived from an EMBL/GenBank/DDBJ whole genome shotgun (WGS) entry which is preliminary data.</text>
</comment>
<sequence length="596" mass="68719">MKSIWKWVIGILVLIVVALAGISWYFSRNWKPLVEQQLKELVKSSTDSLYQLHYDDLDMTIALGNLTLKNAVLRADTLVYAQMEAAKLAPDNLYDIEIKELKVKRFGILDILRNRELNIKSIDLTEPRIRLKNTYHAYNDTISAEKPKKSLYESIKGVFKEVNIGRIDIANAAFNYSKLGEDGESTDFGLDSLQIRVEDILIDENAQSDTSRLYYTKRIEAFIPGFEYAFSNGFYTANFEALQINTETKTLLLTQVDYKPALSKAAFYKKHRKNVTRTDLHFDTLYIEQLDFKRLIEKQQTVAERIYVNNGHAKLYGDKRYPKQPVNQIGQAPHQKLMRVKQMIRIDTIFVKNIDVVYGEMSGKYSREGEISFDDATGTLTNVTNDTLALAKDKYMLADLSARVMNKGNLHAKFRFDMLSKTGEHSYTGTLGRMNAPDFNRVLYPLLNVEIASGNIRGIRFHITGTDYRSRGEFRFDYDNLKIDLKADPDKPRKKSSLKIASFLVNKMIINDSNPDANEKYHVGKVNHKRVPEHTFFKNLWESLLDGIKQTAGISAEREQKWKERAEIAQHVVEQTKESSQETKGFFKRLFKKKEE</sequence>
<organism evidence="2 3">
    <name type="scientific">Sphingobacterium arenae</name>
    <dbReference type="NCBI Taxonomy" id="1280598"/>
    <lineage>
        <taxon>Bacteria</taxon>
        <taxon>Pseudomonadati</taxon>
        <taxon>Bacteroidota</taxon>
        <taxon>Sphingobacteriia</taxon>
        <taxon>Sphingobacteriales</taxon>
        <taxon>Sphingobacteriaceae</taxon>
        <taxon>Sphingobacterium</taxon>
    </lineage>
</organism>
<proteinExistence type="predicted"/>
<protein>
    <recommendedName>
        <fullName evidence="4">DUF748 domain-containing protein</fullName>
    </recommendedName>
</protein>
<dbReference type="EMBL" id="JACNYK010000008">
    <property type="protein sequence ID" value="MBD1427805.1"/>
    <property type="molecule type" value="Genomic_DNA"/>
</dbReference>
<evidence type="ECO:0000313" key="2">
    <source>
        <dbReference type="EMBL" id="MBD1427805.1"/>
    </source>
</evidence>